<sequence>MNMNHLHVLLPCHLRKRRQRKRNIIQADLRKCSPRLNHIISTVIAAL</sequence>
<dbReference type="EMBL" id="GBXM01017238">
    <property type="protein sequence ID" value="JAH91339.1"/>
    <property type="molecule type" value="Transcribed_RNA"/>
</dbReference>
<proteinExistence type="predicted"/>
<accession>A0A0E9WLR9</accession>
<organism evidence="1">
    <name type="scientific">Anguilla anguilla</name>
    <name type="common">European freshwater eel</name>
    <name type="synonym">Muraena anguilla</name>
    <dbReference type="NCBI Taxonomy" id="7936"/>
    <lineage>
        <taxon>Eukaryota</taxon>
        <taxon>Metazoa</taxon>
        <taxon>Chordata</taxon>
        <taxon>Craniata</taxon>
        <taxon>Vertebrata</taxon>
        <taxon>Euteleostomi</taxon>
        <taxon>Actinopterygii</taxon>
        <taxon>Neopterygii</taxon>
        <taxon>Teleostei</taxon>
        <taxon>Anguilliformes</taxon>
        <taxon>Anguillidae</taxon>
        <taxon>Anguilla</taxon>
    </lineage>
</organism>
<reference evidence="1" key="1">
    <citation type="submission" date="2014-11" db="EMBL/GenBank/DDBJ databases">
        <authorList>
            <person name="Amaro Gonzalez C."/>
        </authorList>
    </citation>
    <scope>NUCLEOTIDE SEQUENCE</scope>
</reference>
<dbReference type="AlphaFoldDB" id="A0A0E9WLR9"/>
<evidence type="ECO:0000313" key="1">
    <source>
        <dbReference type="EMBL" id="JAH91339.1"/>
    </source>
</evidence>
<name>A0A0E9WLR9_ANGAN</name>
<reference evidence="1" key="2">
    <citation type="journal article" date="2015" name="Fish Shellfish Immunol.">
        <title>Early steps in the European eel (Anguilla anguilla)-Vibrio vulnificus interaction in the gills: Role of the RtxA13 toxin.</title>
        <authorList>
            <person name="Callol A."/>
            <person name="Pajuelo D."/>
            <person name="Ebbesson L."/>
            <person name="Teles M."/>
            <person name="MacKenzie S."/>
            <person name="Amaro C."/>
        </authorList>
    </citation>
    <scope>NUCLEOTIDE SEQUENCE</scope>
</reference>
<protein>
    <submittedName>
        <fullName evidence="1">Uncharacterized protein</fullName>
    </submittedName>
</protein>